<sequence length="154" mass="17729">MEKLCKTCFYQQRGFLEEPCRGCPSPDGFNNWVAATFLDEVDEGASVMSTITKTLQASPTRGVKYDGDKPRWELLPFRAVREVVEVLTYGSNKYADDNWKIVPDARKRYVSAAFRHLTDWIDGEKIDKETGKSHLAHAICCLLFLLWFEQEDKK</sequence>
<dbReference type="EMBL" id="LR798312">
    <property type="protein sequence ID" value="CAB5222583.1"/>
    <property type="molecule type" value="Genomic_DNA"/>
</dbReference>
<name>A0A6J7X5K2_9CAUD</name>
<gene>
    <name evidence="2" type="ORF">UFOVP371_18</name>
</gene>
<evidence type="ECO:0000313" key="2">
    <source>
        <dbReference type="EMBL" id="CAB5222583.1"/>
    </source>
</evidence>
<organism evidence="2">
    <name type="scientific">uncultured Caudovirales phage</name>
    <dbReference type="NCBI Taxonomy" id="2100421"/>
    <lineage>
        <taxon>Viruses</taxon>
        <taxon>Duplodnaviria</taxon>
        <taxon>Heunggongvirae</taxon>
        <taxon>Uroviricota</taxon>
        <taxon>Caudoviricetes</taxon>
        <taxon>Peduoviridae</taxon>
        <taxon>Maltschvirus</taxon>
        <taxon>Maltschvirus maltsch</taxon>
    </lineage>
</organism>
<dbReference type="Pfam" id="PF18909">
    <property type="entry name" value="dGTP_diPhyd_N"/>
    <property type="match status" value="1"/>
</dbReference>
<proteinExistence type="predicted"/>
<protein>
    <recommendedName>
        <fullName evidence="1">dATP/dGTP diphosphohydrolase N-terminal domain-containing protein</fullName>
    </recommendedName>
</protein>
<reference evidence="2" key="1">
    <citation type="submission" date="2020-05" db="EMBL/GenBank/DDBJ databases">
        <authorList>
            <person name="Chiriac C."/>
            <person name="Salcher M."/>
            <person name="Ghai R."/>
            <person name="Kavagutti S V."/>
        </authorList>
    </citation>
    <scope>NUCLEOTIDE SEQUENCE</scope>
</reference>
<evidence type="ECO:0000259" key="1">
    <source>
        <dbReference type="Pfam" id="PF18909"/>
    </source>
</evidence>
<accession>A0A6J7X5K2</accession>
<feature type="domain" description="dATP/dGTP diphosphohydrolase N-terminal" evidence="1">
    <location>
        <begin position="61"/>
        <end position="153"/>
    </location>
</feature>
<dbReference type="InterPro" id="IPR044038">
    <property type="entry name" value="dATP/dGTP_diPOhydrolase_N"/>
</dbReference>